<dbReference type="InterPro" id="IPR000683">
    <property type="entry name" value="Gfo/Idh/MocA-like_OxRdtase_N"/>
</dbReference>
<dbReference type="KEGG" id="tim:GMBLW1_45130"/>
<name>A0A6C2YSL1_9BACT</name>
<dbReference type="SUPFAM" id="SSF55347">
    <property type="entry name" value="Glyceraldehyde-3-phosphate dehydrogenase-like, C-terminal domain"/>
    <property type="match status" value="1"/>
</dbReference>
<dbReference type="EMBL" id="LR593887">
    <property type="protein sequence ID" value="VTS06719.1"/>
    <property type="molecule type" value="Genomic_DNA"/>
</dbReference>
<feature type="domain" description="Gfo/Idh/MocA-like oxidoreductase N-terminal" evidence="1">
    <location>
        <begin position="42"/>
        <end position="168"/>
    </location>
</feature>
<dbReference type="RefSeq" id="WP_232056301.1">
    <property type="nucleotide sequence ID" value="NZ_LR593887.1"/>
</dbReference>
<dbReference type="Proteomes" id="UP000464378">
    <property type="component" value="Chromosome"/>
</dbReference>
<dbReference type="Pfam" id="PF01408">
    <property type="entry name" value="GFO_IDH_MocA"/>
    <property type="match status" value="1"/>
</dbReference>
<evidence type="ECO:0000259" key="1">
    <source>
        <dbReference type="Pfam" id="PF01408"/>
    </source>
</evidence>
<dbReference type="InParanoid" id="A0A6C2YSL1"/>
<dbReference type="GO" id="GO:0000166">
    <property type="term" value="F:nucleotide binding"/>
    <property type="evidence" value="ECO:0007669"/>
    <property type="project" value="InterPro"/>
</dbReference>
<sequence length="427" mass="46174">MSESMPMGGDRRDFMKTATITGAALATTGFAGGVFAKGDETIKVGLIGCGGRGTGAADNILEADPNVRIVALGDVFPGKAKNALNYLKRKDAKRVTATEETCFDGLDNFQKVLAADVDLVILATPPGFRPTHLEAAVKAGKHIFTEKPVAVDGPGIRKCLALVEEAKNKKLGIVAGTQRRHQAGYLATLKQLHDGAIGDIVGGRCYWNQGDIWFRNRQKGQSDVQYQLLNWYHFLWLCGDHYVEQHVHNIDVINWVMKAHPVRVVTGMGGRSNRKEGPAGEVGHIFDHFAVEFEYPNGVVIQSYARQIGGTGNNVSEFVVGTKGTSQVNAYRINGKGVFSGEEVNPYVQEHIDLLASIRSGKPLNELQAVTESTLTAIMGRNAAYTGNSITWEQALNSKTDTMPANLKLDMALETAPTPVPGKTKIA</sequence>
<evidence type="ECO:0000313" key="3">
    <source>
        <dbReference type="EMBL" id="VIP04680.1"/>
    </source>
</evidence>
<dbReference type="SUPFAM" id="SSF51735">
    <property type="entry name" value="NAD(P)-binding Rossmann-fold domains"/>
    <property type="match status" value="1"/>
</dbReference>
<keyword evidence="4" id="KW-1185">Reference proteome</keyword>
<feature type="domain" description="GFO/IDH/MocA-like oxidoreductase" evidence="2">
    <location>
        <begin position="191"/>
        <end position="325"/>
    </location>
</feature>
<protein>
    <submittedName>
        <fullName evidence="3">Uncharacterized protein</fullName>
    </submittedName>
</protein>
<dbReference type="PANTHER" id="PTHR43818">
    <property type="entry name" value="BCDNA.GH03377"/>
    <property type="match status" value="1"/>
</dbReference>
<dbReference type="AlphaFoldDB" id="A0A6C2YSL1"/>
<dbReference type="InterPro" id="IPR006311">
    <property type="entry name" value="TAT_signal"/>
</dbReference>
<dbReference type="InterPro" id="IPR050463">
    <property type="entry name" value="Gfo/Idh/MocA_oxidrdct_glycsds"/>
</dbReference>
<dbReference type="PROSITE" id="PS51318">
    <property type="entry name" value="TAT"/>
    <property type="match status" value="1"/>
</dbReference>
<evidence type="ECO:0000259" key="2">
    <source>
        <dbReference type="Pfam" id="PF22725"/>
    </source>
</evidence>
<dbReference type="Pfam" id="PF22725">
    <property type="entry name" value="GFO_IDH_MocA_C3"/>
    <property type="match status" value="1"/>
</dbReference>
<dbReference type="PANTHER" id="PTHR43818:SF5">
    <property type="entry name" value="OXIDOREDUCTASE FAMILY PROTEIN"/>
    <property type="match status" value="1"/>
</dbReference>
<dbReference type="NCBIfam" id="TIGR01409">
    <property type="entry name" value="TAT_signal_seq"/>
    <property type="match status" value="1"/>
</dbReference>
<dbReference type="InterPro" id="IPR055170">
    <property type="entry name" value="GFO_IDH_MocA-like_dom"/>
</dbReference>
<dbReference type="Gene3D" id="3.40.50.720">
    <property type="entry name" value="NAD(P)-binding Rossmann-like Domain"/>
    <property type="match status" value="1"/>
</dbReference>
<dbReference type="Gene3D" id="3.30.360.10">
    <property type="entry name" value="Dihydrodipicolinate Reductase, domain 2"/>
    <property type="match status" value="1"/>
</dbReference>
<organism evidence="3">
    <name type="scientific">Tuwongella immobilis</name>
    <dbReference type="NCBI Taxonomy" id="692036"/>
    <lineage>
        <taxon>Bacteria</taxon>
        <taxon>Pseudomonadati</taxon>
        <taxon>Planctomycetota</taxon>
        <taxon>Planctomycetia</taxon>
        <taxon>Gemmatales</taxon>
        <taxon>Gemmataceae</taxon>
        <taxon>Tuwongella</taxon>
    </lineage>
</organism>
<accession>A0A6C2YSL1</accession>
<dbReference type="InterPro" id="IPR019546">
    <property type="entry name" value="TAT_signal_bac_arc"/>
</dbReference>
<reference evidence="3" key="1">
    <citation type="submission" date="2019-04" db="EMBL/GenBank/DDBJ databases">
        <authorList>
            <consortium name="Science for Life Laboratories"/>
        </authorList>
    </citation>
    <scope>NUCLEOTIDE SEQUENCE</scope>
    <source>
        <strain evidence="3">MBLW1</strain>
    </source>
</reference>
<gene>
    <name evidence="3" type="ORF">GMBLW1_45130</name>
</gene>
<proteinExistence type="predicted"/>
<dbReference type="EMBL" id="LR586016">
    <property type="protein sequence ID" value="VIP04680.1"/>
    <property type="molecule type" value="Genomic_DNA"/>
</dbReference>
<evidence type="ECO:0000313" key="4">
    <source>
        <dbReference type="Proteomes" id="UP000464378"/>
    </source>
</evidence>
<dbReference type="InterPro" id="IPR036291">
    <property type="entry name" value="NAD(P)-bd_dom_sf"/>
</dbReference>